<accession>A0ABT1D9R2</accession>
<reference evidence="1 2" key="1">
    <citation type="submission" date="2021-12" db="EMBL/GenBank/DDBJ databases">
        <title>Siccirubricoccus leaddurans sp. nov., a high concentration Zn2+ tolerance bacterium.</title>
        <authorList>
            <person name="Cao Y."/>
        </authorList>
    </citation>
    <scope>NUCLEOTIDE SEQUENCE [LARGE SCALE GENOMIC DNA]</scope>
    <source>
        <strain evidence="1 2">KC 17139</strain>
    </source>
</reference>
<name>A0ABT1D9R2_9PROT</name>
<proteinExistence type="predicted"/>
<dbReference type="RefSeq" id="WP_252954978.1">
    <property type="nucleotide sequence ID" value="NZ_JAFIRR010000125.1"/>
</dbReference>
<dbReference type="EMBL" id="JAFIRR010000125">
    <property type="protein sequence ID" value="MCO6418352.1"/>
    <property type="molecule type" value="Genomic_DNA"/>
</dbReference>
<protein>
    <recommendedName>
        <fullName evidence="3">PIN domain-containing protein</fullName>
    </recommendedName>
</protein>
<organism evidence="1 2">
    <name type="scientific">Siccirubricoccus soli</name>
    <dbReference type="NCBI Taxonomy" id="2899147"/>
    <lineage>
        <taxon>Bacteria</taxon>
        <taxon>Pseudomonadati</taxon>
        <taxon>Pseudomonadota</taxon>
        <taxon>Alphaproteobacteria</taxon>
        <taxon>Acetobacterales</taxon>
        <taxon>Roseomonadaceae</taxon>
        <taxon>Siccirubricoccus</taxon>
    </lineage>
</organism>
<dbReference type="Proteomes" id="UP001523392">
    <property type="component" value="Unassembled WGS sequence"/>
</dbReference>
<evidence type="ECO:0000313" key="1">
    <source>
        <dbReference type="EMBL" id="MCO6418352.1"/>
    </source>
</evidence>
<comment type="caution">
    <text evidence="1">The sequence shown here is derived from an EMBL/GenBank/DDBJ whole genome shotgun (WGS) entry which is preliminary data.</text>
</comment>
<sequence>MVATVPILDESVEATARAAPGFMDLANTEDIDVGEAILVVALEALTEPDLLLTGDKRFVASLRHHFPERFALLARRIFSFETCLSLVCRDRGVAYVIERVRPVAACDGTLRLALGSGGGTDHTSFLEALGSCDPCRA</sequence>
<evidence type="ECO:0000313" key="2">
    <source>
        <dbReference type="Proteomes" id="UP001523392"/>
    </source>
</evidence>
<gene>
    <name evidence="1" type="ORF">JYK14_19595</name>
</gene>
<keyword evidence="2" id="KW-1185">Reference proteome</keyword>
<evidence type="ECO:0008006" key="3">
    <source>
        <dbReference type="Google" id="ProtNLM"/>
    </source>
</evidence>